<dbReference type="InterPro" id="IPR052519">
    <property type="entry name" value="Euk-type_GlcNAc_Kinase"/>
</dbReference>
<dbReference type="InterPro" id="IPR002731">
    <property type="entry name" value="ATPase_BadF"/>
</dbReference>
<evidence type="ECO:0000259" key="1">
    <source>
        <dbReference type="Pfam" id="PF01869"/>
    </source>
</evidence>
<dbReference type="EMBL" id="JAUSXK010000001">
    <property type="protein sequence ID" value="MDQ0643670.1"/>
    <property type="molecule type" value="Genomic_DNA"/>
</dbReference>
<keyword evidence="2" id="KW-0418">Kinase</keyword>
<organism evidence="2 3">
    <name type="scientific">Microbacterium murale</name>
    <dbReference type="NCBI Taxonomy" id="1081040"/>
    <lineage>
        <taxon>Bacteria</taxon>
        <taxon>Bacillati</taxon>
        <taxon>Actinomycetota</taxon>
        <taxon>Actinomycetes</taxon>
        <taxon>Micrococcales</taxon>
        <taxon>Microbacteriaceae</taxon>
        <taxon>Microbacterium</taxon>
    </lineage>
</organism>
<dbReference type="RefSeq" id="WP_307360623.1">
    <property type="nucleotide sequence ID" value="NZ_JAUSXK010000001.1"/>
</dbReference>
<sequence>MGHDILMLGVDAGGTSTRAVLTTGEGECIGYGVGGRGNPIAVGPDRAADGVLDAIALALAPSARTLAEVEVVTAAMAGQRAEDGEGGWLADRLAAEGFSGRLTFESDLMATYASGSVEPFGYAIVAGTGASAVRVAGGRIDATADGLGWLLGDRGSGFWIGHRVARAVVRDLDHAGPATVLTRGVLEHLGIVEDATRREGRSRTLEQLVETLYAMRPIELAALAPLAFVAGDPVAESILRRAGEHLADSLAAVLAGPGPLVVGGSVLFRPTPVRDAFLHRLGAAAAGLELIPVIDGAVGAGLLAVRAGGARVSSETFARLSETLSRFR</sequence>
<comment type="caution">
    <text evidence="2">The sequence shown here is derived from an EMBL/GenBank/DDBJ whole genome shotgun (WGS) entry which is preliminary data.</text>
</comment>
<dbReference type="SUPFAM" id="SSF53067">
    <property type="entry name" value="Actin-like ATPase domain"/>
    <property type="match status" value="2"/>
</dbReference>
<evidence type="ECO:0000313" key="3">
    <source>
        <dbReference type="Proteomes" id="UP001239085"/>
    </source>
</evidence>
<dbReference type="Proteomes" id="UP001239085">
    <property type="component" value="Unassembled WGS sequence"/>
</dbReference>
<reference evidence="2 3" key="1">
    <citation type="submission" date="2023-07" db="EMBL/GenBank/DDBJ databases">
        <title>Comparative genomics of wheat-associated soil bacteria to identify genetic determinants of phenazine resistance.</title>
        <authorList>
            <person name="Mouncey N."/>
        </authorList>
    </citation>
    <scope>NUCLEOTIDE SEQUENCE [LARGE SCALE GENOMIC DNA]</scope>
    <source>
        <strain evidence="2 3">W2I7</strain>
    </source>
</reference>
<protein>
    <submittedName>
        <fullName evidence="2">Glucosamine kinase</fullName>
        <ecNumber evidence="2">2.7.1.8</ecNumber>
    </submittedName>
</protein>
<dbReference type="EC" id="2.7.1.8" evidence="2"/>
<keyword evidence="3" id="KW-1185">Reference proteome</keyword>
<dbReference type="PANTHER" id="PTHR43190">
    <property type="entry name" value="N-ACETYL-D-GLUCOSAMINE KINASE"/>
    <property type="match status" value="1"/>
</dbReference>
<feature type="domain" description="ATPase BadF/BadG/BcrA/BcrD type" evidence="1">
    <location>
        <begin position="8"/>
        <end position="304"/>
    </location>
</feature>
<gene>
    <name evidence="2" type="ORF">QFZ46_001830</name>
</gene>
<dbReference type="GO" id="GO:0047931">
    <property type="term" value="F:glucosamine kinase activity"/>
    <property type="evidence" value="ECO:0007669"/>
    <property type="project" value="UniProtKB-EC"/>
</dbReference>
<dbReference type="PANTHER" id="PTHR43190:SF3">
    <property type="entry name" value="N-ACETYL-D-GLUCOSAMINE KINASE"/>
    <property type="match status" value="1"/>
</dbReference>
<accession>A0ABU0P8J9</accession>
<proteinExistence type="predicted"/>
<dbReference type="Gene3D" id="3.30.420.40">
    <property type="match status" value="2"/>
</dbReference>
<dbReference type="InterPro" id="IPR043129">
    <property type="entry name" value="ATPase_NBD"/>
</dbReference>
<evidence type="ECO:0000313" key="2">
    <source>
        <dbReference type="EMBL" id="MDQ0643670.1"/>
    </source>
</evidence>
<keyword evidence="2" id="KW-0808">Transferase</keyword>
<name>A0ABU0P8J9_9MICO</name>
<dbReference type="Pfam" id="PF01869">
    <property type="entry name" value="BcrAD_BadFG"/>
    <property type="match status" value="1"/>
</dbReference>